<dbReference type="AlphaFoldDB" id="A0A0M3JN62"/>
<dbReference type="InterPro" id="IPR050491">
    <property type="entry name" value="AmpC-like"/>
</dbReference>
<evidence type="ECO:0000259" key="1">
    <source>
        <dbReference type="Pfam" id="PF00144"/>
    </source>
</evidence>
<organism evidence="2">
    <name type="scientific">Anisakis simplex</name>
    <name type="common">Herring worm</name>
    <dbReference type="NCBI Taxonomy" id="6269"/>
    <lineage>
        <taxon>Eukaryota</taxon>
        <taxon>Metazoa</taxon>
        <taxon>Ecdysozoa</taxon>
        <taxon>Nematoda</taxon>
        <taxon>Chromadorea</taxon>
        <taxon>Rhabditida</taxon>
        <taxon>Spirurina</taxon>
        <taxon>Ascaridomorpha</taxon>
        <taxon>Ascaridoidea</taxon>
        <taxon>Anisakidae</taxon>
        <taxon>Anisakis</taxon>
        <taxon>Anisakis simplex complex</taxon>
    </lineage>
</organism>
<dbReference type="PANTHER" id="PTHR46825">
    <property type="entry name" value="D-ALANYL-D-ALANINE-CARBOXYPEPTIDASE/ENDOPEPTIDASE AMPH"/>
    <property type="match status" value="1"/>
</dbReference>
<dbReference type="WBParaSite" id="ASIM_0000910201-mRNA-1">
    <property type="protein sequence ID" value="ASIM_0000910201-mRNA-1"/>
    <property type="gene ID" value="ASIM_0000910201"/>
</dbReference>
<feature type="domain" description="Beta-lactamase-related" evidence="1">
    <location>
        <begin position="1"/>
        <end position="51"/>
    </location>
</feature>
<dbReference type="PANTHER" id="PTHR46825:SF9">
    <property type="entry name" value="BETA-LACTAMASE-RELATED DOMAIN-CONTAINING PROTEIN"/>
    <property type="match status" value="1"/>
</dbReference>
<evidence type="ECO:0000313" key="2">
    <source>
        <dbReference type="WBParaSite" id="ASIM_0000910201-mRNA-1"/>
    </source>
</evidence>
<dbReference type="InterPro" id="IPR001466">
    <property type="entry name" value="Beta-lactam-related"/>
</dbReference>
<dbReference type="Pfam" id="PF00144">
    <property type="entry name" value="Beta-lactamase"/>
    <property type="match status" value="1"/>
</dbReference>
<sequence>LQTHPLRHPPGRRHLYSNIGYMFLGRVIEALSGQTYETFVSAEILEPLNISARIGRRQHQQRQQYEVKNVEDSLNSYCFYWWIEIITNTLQ</sequence>
<reference evidence="2" key="1">
    <citation type="submission" date="2017-02" db="UniProtKB">
        <authorList>
            <consortium name="WormBaseParasite"/>
        </authorList>
    </citation>
    <scope>IDENTIFICATION</scope>
</reference>
<name>A0A0M3JN62_ANISI</name>
<dbReference type="Gene3D" id="3.40.710.10">
    <property type="entry name" value="DD-peptidase/beta-lactamase superfamily"/>
    <property type="match status" value="1"/>
</dbReference>
<accession>A0A0M3JN62</accession>
<dbReference type="SUPFAM" id="SSF56601">
    <property type="entry name" value="beta-lactamase/transpeptidase-like"/>
    <property type="match status" value="1"/>
</dbReference>
<dbReference type="InterPro" id="IPR012338">
    <property type="entry name" value="Beta-lactam/transpept-like"/>
</dbReference>
<proteinExistence type="predicted"/>
<protein>
    <submittedName>
        <fullName evidence="2">Beta-lactamase domain-containing protein</fullName>
    </submittedName>
</protein>